<dbReference type="EMBL" id="JABXBU010002228">
    <property type="protein sequence ID" value="KAF8772010.1"/>
    <property type="molecule type" value="Genomic_DNA"/>
</dbReference>
<dbReference type="Pfam" id="PF17921">
    <property type="entry name" value="Integrase_H2C2"/>
    <property type="match status" value="1"/>
</dbReference>
<comment type="caution">
    <text evidence="3">The sequence shown here is derived from an EMBL/GenBank/DDBJ whole genome shotgun (WGS) entry which is preliminary data.</text>
</comment>
<dbReference type="Gene3D" id="1.10.340.70">
    <property type="match status" value="1"/>
</dbReference>
<dbReference type="PANTHER" id="PTHR37984">
    <property type="entry name" value="PROTEIN CBG26694"/>
    <property type="match status" value="1"/>
</dbReference>
<dbReference type="Gene3D" id="3.30.420.10">
    <property type="entry name" value="Ribonuclease H-like superfamily/Ribonuclease H"/>
    <property type="match status" value="1"/>
</dbReference>
<dbReference type="InterPro" id="IPR050951">
    <property type="entry name" value="Retrovirus_Pol_polyprotein"/>
</dbReference>
<evidence type="ECO:0000313" key="3">
    <source>
        <dbReference type="EMBL" id="KAF8772010.1"/>
    </source>
</evidence>
<dbReference type="PANTHER" id="PTHR37984:SF5">
    <property type="entry name" value="PROTEIN NYNRIN-LIKE"/>
    <property type="match status" value="1"/>
</dbReference>
<dbReference type="InterPro" id="IPR012337">
    <property type="entry name" value="RNaseH-like_sf"/>
</dbReference>
<dbReference type="InterPro" id="IPR001584">
    <property type="entry name" value="Integrase_cat-core"/>
</dbReference>
<sequence length="212" mass="24550">MVDLPTRSSSDIREEQLKDADLKKIIETFEQSSKDENFLDWTSRGYLMPQGVLHRNAPETDSEEAQLVVPKQEWDDILKAHHGALTAGHYDEEGTYQRISKRYYWSGMRSFISDYVKKCPKCSRYKAENQKPAGLLRIPAYSQRFETLTIDLLGPLPETSDWKKWIFIIEDTATKGIELFALKDATAQECAITWLEEVILRYGLPRRLISDN</sequence>
<reference evidence="3" key="2">
    <citation type="submission" date="2020-06" db="EMBL/GenBank/DDBJ databases">
        <authorList>
            <person name="Sheffer M."/>
        </authorList>
    </citation>
    <scope>NUCLEOTIDE SEQUENCE</scope>
</reference>
<reference evidence="3" key="1">
    <citation type="journal article" date="2020" name="bioRxiv">
        <title>Chromosome-level reference genome of the European wasp spider Argiope bruennichi: a resource for studies on range expansion and evolutionary adaptation.</title>
        <authorList>
            <person name="Sheffer M.M."/>
            <person name="Hoppe A."/>
            <person name="Krehenwinkel H."/>
            <person name="Uhl G."/>
            <person name="Kuss A.W."/>
            <person name="Jensen L."/>
            <person name="Jensen C."/>
            <person name="Gillespie R.G."/>
            <person name="Hoff K.J."/>
            <person name="Prost S."/>
        </authorList>
    </citation>
    <scope>NUCLEOTIDE SEQUENCE</scope>
</reference>
<name>A0A8T0EH91_ARGBR</name>
<gene>
    <name evidence="3" type="ORF">HNY73_019361</name>
</gene>
<dbReference type="InterPro" id="IPR041588">
    <property type="entry name" value="Integrase_H2C2"/>
</dbReference>
<evidence type="ECO:0000256" key="1">
    <source>
        <dbReference type="ARBA" id="ARBA00012493"/>
    </source>
</evidence>
<protein>
    <recommendedName>
        <fullName evidence="1">RNA-directed DNA polymerase</fullName>
        <ecNumber evidence="1">2.7.7.49</ecNumber>
    </recommendedName>
</protein>
<feature type="domain" description="Integrase catalytic" evidence="2">
    <location>
        <begin position="135"/>
        <end position="212"/>
    </location>
</feature>
<dbReference type="EC" id="2.7.7.49" evidence="1"/>
<dbReference type="InterPro" id="IPR036397">
    <property type="entry name" value="RNaseH_sf"/>
</dbReference>
<dbReference type="Proteomes" id="UP000807504">
    <property type="component" value="Unassembled WGS sequence"/>
</dbReference>
<dbReference type="GO" id="GO:0015074">
    <property type="term" value="P:DNA integration"/>
    <property type="evidence" value="ECO:0007669"/>
    <property type="project" value="InterPro"/>
</dbReference>
<evidence type="ECO:0000259" key="2">
    <source>
        <dbReference type="PROSITE" id="PS50994"/>
    </source>
</evidence>
<keyword evidence="4" id="KW-1185">Reference proteome</keyword>
<dbReference type="AlphaFoldDB" id="A0A8T0EH91"/>
<dbReference type="FunFam" id="1.10.340.70:FF:000001">
    <property type="entry name" value="Retrovirus-related Pol polyprotein from transposon gypsy-like Protein"/>
    <property type="match status" value="1"/>
</dbReference>
<dbReference type="GO" id="GO:0003964">
    <property type="term" value="F:RNA-directed DNA polymerase activity"/>
    <property type="evidence" value="ECO:0007669"/>
    <property type="project" value="UniProtKB-EC"/>
</dbReference>
<dbReference type="GO" id="GO:0003676">
    <property type="term" value="F:nucleic acid binding"/>
    <property type="evidence" value="ECO:0007669"/>
    <property type="project" value="InterPro"/>
</dbReference>
<dbReference type="SUPFAM" id="SSF53098">
    <property type="entry name" value="Ribonuclease H-like"/>
    <property type="match status" value="1"/>
</dbReference>
<proteinExistence type="predicted"/>
<evidence type="ECO:0000313" key="4">
    <source>
        <dbReference type="Proteomes" id="UP000807504"/>
    </source>
</evidence>
<dbReference type="PROSITE" id="PS50994">
    <property type="entry name" value="INTEGRASE"/>
    <property type="match status" value="1"/>
</dbReference>
<organism evidence="3 4">
    <name type="scientific">Argiope bruennichi</name>
    <name type="common">Wasp spider</name>
    <name type="synonym">Aranea bruennichi</name>
    <dbReference type="NCBI Taxonomy" id="94029"/>
    <lineage>
        <taxon>Eukaryota</taxon>
        <taxon>Metazoa</taxon>
        <taxon>Ecdysozoa</taxon>
        <taxon>Arthropoda</taxon>
        <taxon>Chelicerata</taxon>
        <taxon>Arachnida</taxon>
        <taxon>Araneae</taxon>
        <taxon>Araneomorphae</taxon>
        <taxon>Entelegynae</taxon>
        <taxon>Araneoidea</taxon>
        <taxon>Araneidae</taxon>
        <taxon>Argiope</taxon>
    </lineage>
</organism>
<accession>A0A8T0EH91</accession>